<dbReference type="InterPro" id="IPR001878">
    <property type="entry name" value="Znf_CCHC"/>
</dbReference>
<dbReference type="Pfam" id="PF00098">
    <property type="entry name" value="zf-CCHC"/>
    <property type="match status" value="1"/>
</dbReference>
<feature type="domain" description="Integrase catalytic" evidence="3">
    <location>
        <begin position="136"/>
        <end position="314"/>
    </location>
</feature>
<dbReference type="InterPro" id="IPR036875">
    <property type="entry name" value="Znf_CCHC_sf"/>
</dbReference>
<dbReference type="PROSITE" id="PS50158">
    <property type="entry name" value="ZF_CCHC"/>
    <property type="match status" value="1"/>
</dbReference>
<dbReference type="Gene3D" id="3.30.420.10">
    <property type="entry name" value="Ribonuclease H-like superfamily/Ribonuclease H"/>
    <property type="match status" value="1"/>
</dbReference>
<gene>
    <name evidence="4" type="ORF">Scaly_0074600</name>
</gene>
<sequence length="553" mass="62713">MGLEDLIVRLRIEEDNHLSEMKSGKLQIEAKANFMKQNGNISITRKCIDYKPKNRKAKMIKGNCYNCGKPNHMAKDCRLPKKNPAHVSEVRSVPIDWGELNRFVVVFEANLVDNPREWWIDTGTTRHICSENEMFLTYTPINRRKLFMENSATSNIVGLGNIVLKMTSGKELTLIDVLHVPNIRKNLVSGSLKNEALEAFKLYKNEVENQLSKTIKVIRSDRGGEYGAPFEEFCSEFSLIHQTTAPYSPQSNDIAERKNQNEPRTINEALSSPEAPFWKEAINSEIESNMQNHTWELVDLPSGSKPLGCKWILERKYKADGSIDKYKARKFKAYDSPPAKTPVDLNLHLAKNKVNKLSRFTSNPSKDHWKGLIRVLRYLKYTSNCGLHYMRYPTVLEGYSDASWISDSKDTKSTSGYAFTIGGGAVSWKSSKQTCIARSTMESEFIALDKSGEEAEWLCNFLEDIPCWTKSVPAIMVHCDSQSAIGRAQSSMYNGKSRHISRRHNTIRQLISSEIISLDYIKSKDNLASPLTKGLSRDQVYCVSRGIGLKSKN</sequence>
<dbReference type="SMART" id="SM00343">
    <property type="entry name" value="ZnF_C2HC"/>
    <property type="match status" value="1"/>
</dbReference>
<evidence type="ECO:0000313" key="4">
    <source>
        <dbReference type="EMBL" id="KAL0396262.1"/>
    </source>
</evidence>
<dbReference type="GO" id="GO:0008270">
    <property type="term" value="F:zinc ion binding"/>
    <property type="evidence" value="ECO:0007669"/>
    <property type="project" value="UniProtKB-KW"/>
</dbReference>
<evidence type="ECO:0000259" key="3">
    <source>
        <dbReference type="PROSITE" id="PS50994"/>
    </source>
</evidence>
<dbReference type="PANTHER" id="PTHR47592">
    <property type="entry name" value="PBF68 PROTEIN"/>
    <property type="match status" value="1"/>
</dbReference>
<dbReference type="SUPFAM" id="SSF53098">
    <property type="entry name" value="Ribonuclease H-like"/>
    <property type="match status" value="1"/>
</dbReference>
<dbReference type="CDD" id="cd09272">
    <property type="entry name" value="RNase_HI_RT_Ty1"/>
    <property type="match status" value="1"/>
</dbReference>
<proteinExistence type="predicted"/>
<dbReference type="EMBL" id="JACGWM010000001">
    <property type="protein sequence ID" value="KAL0396262.1"/>
    <property type="molecule type" value="Genomic_DNA"/>
</dbReference>
<keyword evidence="1" id="KW-0863">Zinc-finger</keyword>
<keyword evidence="1" id="KW-0862">Zinc</keyword>
<reference evidence="4" key="2">
    <citation type="journal article" date="2024" name="Plant">
        <title>Genomic evolution and insights into agronomic trait innovations of Sesamum species.</title>
        <authorList>
            <person name="Miao H."/>
            <person name="Wang L."/>
            <person name="Qu L."/>
            <person name="Liu H."/>
            <person name="Sun Y."/>
            <person name="Le M."/>
            <person name="Wang Q."/>
            <person name="Wei S."/>
            <person name="Zheng Y."/>
            <person name="Lin W."/>
            <person name="Duan Y."/>
            <person name="Cao H."/>
            <person name="Xiong S."/>
            <person name="Wang X."/>
            <person name="Wei L."/>
            <person name="Li C."/>
            <person name="Ma Q."/>
            <person name="Ju M."/>
            <person name="Zhao R."/>
            <person name="Li G."/>
            <person name="Mu C."/>
            <person name="Tian Q."/>
            <person name="Mei H."/>
            <person name="Zhang T."/>
            <person name="Gao T."/>
            <person name="Zhang H."/>
        </authorList>
    </citation>
    <scope>NUCLEOTIDE SEQUENCE</scope>
    <source>
        <strain evidence="4">KEN8</strain>
    </source>
</reference>
<dbReference type="PROSITE" id="PS50994">
    <property type="entry name" value="INTEGRASE"/>
    <property type="match status" value="1"/>
</dbReference>
<evidence type="ECO:0000259" key="2">
    <source>
        <dbReference type="PROSITE" id="PS50158"/>
    </source>
</evidence>
<accession>A0AAW2SVS8</accession>
<name>A0AAW2SVS8_9LAMI</name>
<dbReference type="AlphaFoldDB" id="A0AAW2SVS8"/>
<feature type="domain" description="CCHC-type" evidence="2">
    <location>
        <begin position="64"/>
        <end position="78"/>
    </location>
</feature>
<dbReference type="SUPFAM" id="SSF57756">
    <property type="entry name" value="Retrovirus zinc finger-like domains"/>
    <property type="match status" value="1"/>
</dbReference>
<dbReference type="Gene3D" id="4.10.60.10">
    <property type="entry name" value="Zinc finger, CCHC-type"/>
    <property type="match status" value="1"/>
</dbReference>
<dbReference type="InterPro" id="IPR012337">
    <property type="entry name" value="RNaseH-like_sf"/>
</dbReference>
<comment type="caution">
    <text evidence="4">The sequence shown here is derived from an EMBL/GenBank/DDBJ whole genome shotgun (WGS) entry which is preliminary data.</text>
</comment>
<reference evidence="4" key="1">
    <citation type="submission" date="2020-06" db="EMBL/GenBank/DDBJ databases">
        <authorList>
            <person name="Li T."/>
            <person name="Hu X."/>
            <person name="Zhang T."/>
            <person name="Song X."/>
            <person name="Zhang H."/>
            <person name="Dai N."/>
            <person name="Sheng W."/>
            <person name="Hou X."/>
            <person name="Wei L."/>
        </authorList>
    </citation>
    <scope>NUCLEOTIDE SEQUENCE</scope>
    <source>
        <strain evidence="4">KEN8</strain>
        <tissue evidence="4">Leaf</tissue>
    </source>
</reference>
<dbReference type="InterPro" id="IPR054722">
    <property type="entry name" value="PolX-like_BBD"/>
</dbReference>
<evidence type="ECO:0000256" key="1">
    <source>
        <dbReference type="PROSITE-ProRule" id="PRU00047"/>
    </source>
</evidence>
<dbReference type="InterPro" id="IPR036397">
    <property type="entry name" value="RNaseH_sf"/>
</dbReference>
<dbReference type="InterPro" id="IPR001584">
    <property type="entry name" value="Integrase_cat-core"/>
</dbReference>
<keyword evidence="1" id="KW-0479">Metal-binding</keyword>
<protein>
    <submittedName>
        <fullName evidence="4">Retrovirus-related Pol polyprotein from transposon TNT 1-94</fullName>
    </submittedName>
</protein>
<dbReference type="GO" id="GO:0015074">
    <property type="term" value="P:DNA integration"/>
    <property type="evidence" value="ECO:0007669"/>
    <property type="project" value="InterPro"/>
</dbReference>
<organism evidence="4">
    <name type="scientific">Sesamum calycinum</name>
    <dbReference type="NCBI Taxonomy" id="2727403"/>
    <lineage>
        <taxon>Eukaryota</taxon>
        <taxon>Viridiplantae</taxon>
        <taxon>Streptophyta</taxon>
        <taxon>Embryophyta</taxon>
        <taxon>Tracheophyta</taxon>
        <taxon>Spermatophyta</taxon>
        <taxon>Magnoliopsida</taxon>
        <taxon>eudicotyledons</taxon>
        <taxon>Gunneridae</taxon>
        <taxon>Pentapetalae</taxon>
        <taxon>asterids</taxon>
        <taxon>lamiids</taxon>
        <taxon>Lamiales</taxon>
        <taxon>Pedaliaceae</taxon>
        <taxon>Sesamum</taxon>
    </lineage>
</organism>
<dbReference type="GO" id="GO:0003676">
    <property type="term" value="F:nucleic acid binding"/>
    <property type="evidence" value="ECO:0007669"/>
    <property type="project" value="InterPro"/>
</dbReference>
<dbReference type="Pfam" id="PF22936">
    <property type="entry name" value="Pol_BBD"/>
    <property type="match status" value="1"/>
</dbReference>